<dbReference type="EMBL" id="LSYS01007438">
    <property type="protein sequence ID" value="OPJ71473.1"/>
    <property type="molecule type" value="Genomic_DNA"/>
</dbReference>
<dbReference type="AlphaFoldDB" id="A0A1V4JGY7"/>
<comment type="caution">
    <text evidence="2">The sequence shown here is derived from an EMBL/GenBank/DDBJ whole genome shotgun (WGS) entry which is preliminary data.</text>
</comment>
<feature type="transmembrane region" description="Helical" evidence="1">
    <location>
        <begin position="54"/>
        <end position="78"/>
    </location>
</feature>
<keyword evidence="1" id="KW-1133">Transmembrane helix</keyword>
<keyword evidence="1" id="KW-0812">Transmembrane</keyword>
<sequence length="113" mass="11947">MASEEEQPSALSDKQVLVLMWLYLPASLLSLLGSGSVLAVTSRRGRCCHIQLRPLFLLALADLLAAAAVLSTATIQLLPAPLFVPAYAGCPYGLMLATVRGSPELAAELRPIC</sequence>
<evidence type="ECO:0000313" key="3">
    <source>
        <dbReference type="Proteomes" id="UP000190648"/>
    </source>
</evidence>
<dbReference type="Proteomes" id="UP000190648">
    <property type="component" value="Unassembled WGS sequence"/>
</dbReference>
<gene>
    <name evidence="2" type="ORF">AV530_014861</name>
</gene>
<protein>
    <submittedName>
        <fullName evidence="2">Uncharacterized protein</fullName>
    </submittedName>
</protein>
<proteinExistence type="predicted"/>
<organism evidence="2 3">
    <name type="scientific">Patagioenas fasciata monilis</name>
    <dbReference type="NCBI Taxonomy" id="372326"/>
    <lineage>
        <taxon>Eukaryota</taxon>
        <taxon>Metazoa</taxon>
        <taxon>Chordata</taxon>
        <taxon>Craniata</taxon>
        <taxon>Vertebrata</taxon>
        <taxon>Euteleostomi</taxon>
        <taxon>Archelosauria</taxon>
        <taxon>Archosauria</taxon>
        <taxon>Dinosauria</taxon>
        <taxon>Saurischia</taxon>
        <taxon>Theropoda</taxon>
        <taxon>Coelurosauria</taxon>
        <taxon>Aves</taxon>
        <taxon>Neognathae</taxon>
        <taxon>Neoaves</taxon>
        <taxon>Columbimorphae</taxon>
        <taxon>Columbiformes</taxon>
        <taxon>Columbidae</taxon>
        <taxon>Patagioenas</taxon>
    </lineage>
</organism>
<dbReference type="STRING" id="372326.A0A1V4JGY7"/>
<reference evidence="2 3" key="1">
    <citation type="submission" date="2016-02" db="EMBL/GenBank/DDBJ databases">
        <title>Band-tailed pigeon sequencing and assembly.</title>
        <authorList>
            <person name="Soares A.E."/>
            <person name="Novak B.J."/>
            <person name="Rice E.S."/>
            <person name="O'Connell B."/>
            <person name="Chang D."/>
            <person name="Weber S."/>
            <person name="Shapiro B."/>
        </authorList>
    </citation>
    <scope>NUCLEOTIDE SEQUENCE [LARGE SCALE GENOMIC DNA]</scope>
    <source>
        <strain evidence="2">BTP2013</strain>
        <tissue evidence="2">Blood</tissue>
    </source>
</reference>
<evidence type="ECO:0000313" key="2">
    <source>
        <dbReference type="EMBL" id="OPJ71473.1"/>
    </source>
</evidence>
<keyword evidence="1" id="KW-0472">Membrane</keyword>
<name>A0A1V4JGY7_PATFA</name>
<keyword evidence="3" id="KW-1185">Reference proteome</keyword>
<evidence type="ECO:0000256" key="1">
    <source>
        <dbReference type="SAM" id="Phobius"/>
    </source>
</evidence>
<accession>A0A1V4JGY7</accession>
<dbReference type="OrthoDB" id="9892611at2759"/>
<feature type="transmembrane region" description="Helical" evidence="1">
    <location>
        <begin position="20"/>
        <end position="42"/>
    </location>
</feature>